<protein>
    <recommendedName>
        <fullName evidence="2">TPR repeat domain-containing protein</fullName>
    </recommendedName>
</protein>
<accession>A0A916WX25</accession>
<evidence type="ECO:0000313" key="4">
    <source>
        <dbReference type="Proteomes" id="UP000621454"/>
    </source>
</evidence>
<evidence type="ECO:0000313" key="3">
    <source>
        <dbReference type="EMBL" id="GGB36525.1"/>
    </source>
</evidence>
<evidence type="ECO:0000259" key="2">
    <source>
        <dbReference type="Pfam" id="PF23275"/>
    </source>
</evidence>
<dbReference type="AlphaFoldDB" id="A0A916WX25"/>
<dbReference type="Proteomes" id="UP000621454">
    <property type="component" value="Unassembled WGS sequence"/>
</dbReference>
<feature type="coiled-coil region" evidence="1">
    <location>
        <begin position="130"/>
        <end position="165"/>
    </location>
</feature>
<proteinExistence type="predicted"/>
<reference evidence="3" key="1">
    <citation type="journal article" date="2014" name="Int. J. Syst. Evol. Microbiol.">
        <title>Complete genome sequence of Corynebacterium casei LMG S-19264T (=DSM 44701T), isolated from a smear-ripened cheese.</title>
        <authorList>
            <consortium name="US DOE Joint Genome Institute (JGI-PGF)"/>
            <person name="Walter F."/>
            <person name="Albersmeier A."/>
            <person name="Kalinowski J."/>
            <person name="Ruckert C."/>
        </authorList>
    </citation>
    <scope>NUCLEOTIDE SEQUENCE</scope>
    <source>
        <strain evidence="3">CGMCC 1.12827</strain>
    </source>
</reference>
<name>A0A916WX25_9ACTN</name>
<keyword evidence="1" id="KW-0175">Coiled coil</keyword>
<feature type="domain" description="TPR repeat" evidence="2">
    <location>
        <begin position="218"/>
        <end position="451"/>
    </location>
</feature>
<dbReference type="InterPro" id="IPR057037">
    <property type="entry name" value="TPR_rep_actino"/>
</dbReference>
<sequence>MVRPTWSQVQAANANGLYSASNSVKPSVTTTDKTAQSVRSTIENLDWSGTAHEAAISRADSERKEMLRVSDAFEALQKALSNGAAHLPELITSVRNLGHQVEDNMFSIADDYTVTDDYNYALALVIADGNKATIKQINDLKAKRAREAKEAAADLTRKATALGDEDNAVAQAINSALAELGTAAPQSSLYKGASAKDDLRAMANGKASPEQRARLRDAWTLTDDQKSALANGKPVTLAPGQMEYLKSLSHSLDDMPASEIAKLGEGHDHDSVQRGVADTMRMVSTAGIKDSSGHGGSMDNLPTRVQTLLKEDPVVKTSKDVGTLFNPETKDQFGVSHTSDFNALASILDKGSPGTASGAFVDKGMLRQSTAIAQLADKPYDELTNFRGELNSTASHMLSAASKDHVAVHDVLTGVNMDQTMDGGHFDSNANLKTMLTHEWGSNDQGVKDVLASVGSDAHNGAGFMRDEAGQSASAIAHHIAANQNDYLNIPGQNNDSIGKVNPGITQELSKTLSPYIGSMAQVGDDYTGTSGFTPFTGNKEMSAVFSVIDSNDEAAKYFNHAAFADVQDIDHMVGADPEHHTSIVGNAAHIAYAAQTGIDQTAADHDHDSAAAHAGKARLINLISDTTVGNVPGLGGTASAALDYNSDDIASSLFGVTQPSDGGPMSTEVHEDALLQRQYYEVFKSGVESGTIDPTDPKLAQWVDENGVPVPFESVTGMDHAGQNYNAFKDTLDDADVLPMSRISDNWEEGSKDDWAR</sequence>
<dbReference type="EMBL" id="BMGC01000018">
    <property type="protein sequence ID" value="GGB36525.1"/>
    <property type="molecule type" value="Genomic_DNA"/>
</dbReference>
<organism evidence="3 4">
    <name type="scientific">Gordonia jinhuaensis</name>
    <dbReference type="NCBI Taxonomy" id="1517702"/>
    <lineage>
        <taxon>Bacteria</taxon>
        <taxon>Bacillati</taxon>
        <taxon>Actinomycetota</taxon>
        <taxon>Actinomycetes</taxon>
        <taxon>Mycobacteriales</taxon>
        <taxon>Gordoniaceae</taxon>
        <taxon>Gordonia</taxon>
    </lineage>
</organism>
<keyword evidence="4" id="KW-1185">Reference proteome</keyword>
<gene>
    <name evidence="3" type="ORF">GCM10011489_25540</name>
</gene>
<reference evidence="3" key="2">
    <citation type="submission" date="2020-09" db="EMBL/GenBank/DDBJ databases">
        <authorList>
            <person name="Sun Q."/>
            <person name="Zhou Y."/>
        </authorList>
    </citation>
    <scope>NUCLEOTIDE SEQUENCE</scope>
    <source>
        <strain evidence="3">CGMCC 1.12827</strain>
    </source>
</reference>
<dbReference type="Pfam" id="PF23275">
    <property type="entry name" value="TPR_23"/>
    <property type="match status" value="1"/>
</dbReference>
<evidence type="ECO:0000256" key="1">
    <source>
        <dbReference type="SAM" id="Coils"/>
    </source>
</evidence>
<comment type="caution">
    <text evidence="3">The sequence shown here is derived from an EMBL/GenBank/DDBJ whole genome shotgun (WGS) entry which is preliminary data.</text>
</comment>